<dbReference type="InterPro" id="IPR045864">
    <property type="entry name" value="aa-tRNA-synth_II/BPL/LPL"/>
</dbReference>
<protein>
    <recommendedName>
        <fullName evidence="13">Phenylalanine--tRNA ligase alpha subunit</fullName>
        <ecNumber evidence="13">6.1.1.20</ecNumber>
    </recommendedName>
    <alternativeName>
        <fullName evidence="13">Phenylalanyl-tRNA synthetase alpha subunit</fullName>
        <shortName evidence="13">PheRS</shortName>
    </alternativeName>
</protein>
<evidence type="ECO:0000313" key="15">
    <source>
        <dbReference type="EMBL" id="OGY65192.1"/>
    </source>
</evidence>
<dbReference type="SUPFAM" id="SSF46589">
    <property type="entry name" value="tRNA-binding arm"/>
    <property type="match status" value="1"/>
</dbReference>
<evidence type="ECO:0000256" key="7">
    <source>
        <dbReference type="ARBA" id="ARBA00022741"/>
    </source>
</evidence>
<organism evidence="15 16">
    <name type="scientific">Candidatus Harrisonbacteria bacterium RIFCSPLOWO2_01_FULL_44_18</name>
    <dbReference type="NCBI Taxonomy" id="1798407"/>
    <lineage>
        <taxon>Bacteria</taxon>
        <taxon>Candidatus Harrisoniibacteriota</taxon>
    </lineage>
</organism>
<sequence>MDIQDLRHSFHHEIKGVKDAKTLEGFRIKYLGRKDGELTKILRSLKDLPLAKKRKIGPAANNLRKEIEVALEAKLKELQTTNYKLQTRIDVTMPGKKIPVGHLHPLTLMENRIREIFRGLNFSVVEGPEIETEHYNFDALNIPANHPARDMWDTFWLKLSANGGKFAQPDLRSKSGLGLKTQTNAEKIPRESASSPRVSALLRTHTSPMQIRYMETHRPPFQIIVPGRVFRYEATDASHEINFHQVEGLMVGENINLANFKYIIEEFFRQLFGAGTHIRFRPSYFPFVEPGLEIDILLDRSAEERGLYADQRGKSLRESAWLEVMGAGMVHPNVFRAVGYDSRKVQGFAFGLGIERLAMIKYKIPDIRLFYSGDLRFINQF</sequence>
<keyword evidence="6 13" id="KW-0479">Metal-binding</keyword>
<dbReference type="GO" id="GO:0005524">
    <property type="term" value="F:ATP binding"/>
    <property type="evidence" value="ECO:0007669"/>
    <property type="project" value="UniProtKB-UniRule"/>
</dbReference>
<dbReference type="Gene3D" id="3.30.930.10">
    <property type="entry name" value="Bira Bifunctional Protein, Domain 2"/>
    <property type="match status" value="1"/>
</dbReference>
<comment type="caution">
    <text evidence="15">The sequence shown here is derived from an EMBL/GenBank/DDBJ whole genome shotgun (WGS) entry which is preliminary data.</text>
</comment>
<evidence type="ECO:0000256" key="6">
    <source>
        <dbReference type="ARBA" id="ARBA00022723"/>
    </source>
</evidence>
<evidence type="ECO:0000256" key="9">
    <source>
        <dbReference type="ARBA" id="ARBA00022842"/>
    </source>
</evidence>
<keyword evidence="11 13" id="KW-0030">Aminoacyl-tRNA synthetase</keyword>
<evidence type="ECO:0000256" key="1">
    <source>
        <dbReference type="ARBA" id="ARBA00004496"/>
    </source>
</evidence>
<dbReference type="Pfam" id="PF01409">
    <property type="entry name" value="tRNA-synt_2d"/>
    <property type="match status" value="1"/>
</dbReference>
<dbReference type="GO" id="GO:0000287">
    <property type="term" value="F:magnesium ion binding"/>
    <property type="evidence" value="ECO:0007669"/>
    <property type="project" value="UniProtKB-UniRule"/>
</dbReference>
<dbReference type="InterPro" id="IPR022911">
    <property type="entry name" value="Phe_tRNA_ligase_alpha1_bac"/>
</dbReference>
<dbReference type="PROSITE" id="PS50862">
    <property type="entry name" value="AA_TRNA_LIGASE_II"/>
    <property type="match status" value="1"/>
</dbReference>
<dbReference type="CDD" id="cd00496">
    <property type="entry name" value="PheRS_alpha_core"/>
    <property type="match status" value="1"/>
</dbReference>
<evidence type="ECO:0000259" key="14">
    <source>
        <dbReference type="PROSITE" id="PS50862"/>
    </source>
</evidence>
<reference evidence="15 16" key="1">
    <citation type="journal article" date="2016" name="Nat. Commun.">
        <title>Thousands of microbial genomes shed light on interconnected biogeochemical processes in an aquifer system.</title>
        <authorList>
            <person name="Anantharaman K."/>
            <person name="Brown C.T."/>
            <person name="Hug L.A."/>
            <person name="Sharon I."/>
            <person name="Castelle C.J."/>
            <person name="Probst A.J."/>
            <person name="Thomas B.C."/>
            <person name="Singh A."/>
            <person name="Wilkins M.J."/>
            <person name="Karaoz U."/>
            <person name="Brodie E.L."/>
            <person name="Williams K.H."/>
            <person name="Hubbard S.S."/>
            <person name="Banfield J.F."/>
        </authorList>
    </citation>
    <scope>NUCLEOTIDE SEQUENCE [LARGE SCALE GENOMIC DNA]</scope>
</reference>
<comment type="cofactor">
    <cofactor evidence="13">
        <name>Mg(2+)</name>
        <dbReference type="ChEBI" id="CHEBI:18420"/>
    </cofactor>
    <text evidence="13">Binds 2 magnesium ions per tetramer.</text>
</comment>
<dbReference type="GO" id="GO:0005737">
    <property type="term" value="C:cytoplasm"/>
    <property type="evidence" value="ECO:0007669"/>
    <property type="project" value="UniProtKB-SubCell"/>
</dbReference>
<comment type="subunit">
    <text evidence="3 13">Tetramer of two alpha and two beta subunits.</text>
</comment>
<evidence type="ECO:0000256" key="8">
    <source>
        <dbReference type="ARBA" id="ARBA00022840"/>
    </source>
</evidence>
<dbReference type="STRING" id="1798407.A3A16_00685"/>
<evidence type="ECO:0000256" key="5">
    <source>
        <dbReference type="ARBA" id="ARBA00022598"/>
    </source>
</evidence>
<keyword evidence="4 13" id="KW-0963">Cytoplasm</keyword>
<keyword evidence="7 13" id="KW-0547">Nucleotide-binding</keyword>
<dbReference type="PANTHER" id="PTHR11538">
    <property type="entry name" value="PHENYLALANYL-TRNA SYNTHETASE"/>
    <property type="match status" value="1"/>
</dbReference>
<dbReference type="GO" id="GO:0006432">
    <property type="term" value="P:phenylalanyl-tRNA aminoacylation"/>
    <property type="evidence" value="ECO:0007669"/>
    <property type="project" value="UniProtKB-UniRule"/>
</dbReference>
<dbReference type="GO" id="GO:0004826">
    <property type="term" value="F:phenylalanine-tRNA ligase activity"/>
    <property type="evidence" value="ECO:0007669"/>
    <property type="project" value="UniProtKB-UniRule"/>
</dbReference>
<name>A0A1G1ZKS8_9BACT</name>
<evidence type="ECO:0000256" key="2">
    <source>
        <dbReference type="ARBA" id="ARBA00010207"/>
    </source>
</evidence>
<evidence type="ECO:0000256" key="10">
    <source>
        <dbReference type="ARBA" id="ARBA00022917"/>
    </source>
</evidence>
<keyword evidence="8 13" id="KW-0067">ATP-binding</keyword>
<feature type="binding site" evidence="13">
    <location>
        <position position="289"/>
    </location>
    <ligand>
        <name>Mg(2+)</name>
        <dbReference type="ChEBI" id="CHEBI:18420"/>
        <note>shared with beta subunit</note>
    </ligand>
</feature>
<comment type="catalytic activity">
    <reaction evidence="12 13">
        <text>tRNA(Phe) + L-phenylalanine + ATP = L-phenylalanyl-tRNA(Phe) + AMP + diphosphate + H(+)</text>
        <dbReference type="Rhea" id="RHEA:19413"/>
        <dbReference type="Rhea" id="RHEA-COMP:9668"/>
        <dbReference type="Rhea" id="RHEA-COMP:9699"/>
        <dbReference type="ChEBI" id="CHEBI:15378"/>
        <dbReference type="ChEBI" id="CHEBI:30616"/>
        <dbReference type="ChEBI" id="CHEBI:33019"/>
        <dbReference type="ChEBI" id="CHEBI:58095"/>
        <dbReference type="ChEBI" id="CHEBI:78442"/>
        <dbReference type="ChEBI" id="CHEBI:78531"/>
        <dbReference type="ChEBI" id="CHEBI:456215"/>
        <dbReference type="EC" id="6.1.1.20"/>
    </reaction>
</comment>
<gene>
    <name evidence="13" type="primary">pheS</name>
    <name evidence="15" type="ORF">A3A16_00685</name>
</gene>
<proteinExistence type="inferred from homology"/>
<dbReference type="SUPFAM" id="SSF55681">
    <property type="entry name" value="Class II aaRS and biotin synthetases"/>
    <property type="match status" value="1"/>
</dbReference>
<evidence type="ECO:0000313" key="16">
    <source>
        <dbReference type="Proteomes" id="UP000177942"/>
    </source>
</evidence>
<dbReference type="InterPro" id="IPR004529">
    <property type="entry name" value="Phe-tRNA-synth_IIc_asu"/>
</dbReference>
<evidence type="ECO:0000256" key="4">
    <source>
        <dbReference type="ARBA" id="ARBA00022490"/>
    </source>
</evidence>
<evidence type="ECO:0000256" key="11">
    <source>
        <dbReference type="ARBA" id="ARBA00023146"/>
    </source>
</evidence>
<keyword evidence="5 13" id="KW-0436">Ligase</keyword>
<dbReference type="PANTHER" id="PTHR11538:SF41">
    <property type="entry name" value="PHENYLALANINE--TRNA LIGASE, MITOCHONDRIAL"/>
    <property type="match status" value="1"/>
</dbReference>
<dbReference type="InterPro" id="IPR010978">
    <property type="entry name" value="tRNA-bd_arm"/>
</dbReference>
<dbReference type="InterPro" id="IPR006195">
    <property type="entry name" value="aa-tRNA-synth_II"/>
</dbReference>
<feature type="domain" description="Aminoacyl-transfer RNA synthetases class-II family profile" evidence="14">
    <location>
        <begin position="109"/>
        <end position="372"/>
    </location>
</feature>
<dbReference type="AlphaFoldDB" id="A0A1G1ZKS8"/>
<dbReference type="EMBL" id="MHJJ01000014">
    <property type="protein sequence ID" value="OGY65192.1"/>
    <property type="molecule type" value="Genomic_DNA"/>
</dbReference>
<evidence type="ECO:0000256" key="12">
    <source>
        <dbReference type="ARBA" id="ARBA00049255"/>
    </source>
</evidence>
<dbReference type="InterPro" id="IPR004188">
    <property type="entry name" value="Phe-tRNA_ligase_II_N"/>
</dbReference>
<evidence type="ECO:0000256" key="3">
    <source>
        <dbReference type="ARBA" id="ARBA00011209"/>
    </source>
</evidence>
<comment type="subcellular location">
    <subcellularLocation>
        <location evidence="1 13">Cytoplasm</location>
    </subcellularLocation>
</comment>
<accession>A0A1G1ZKS8</accession>
<dbReference type="EC" id="6.1.1.20" evidence="13"/>
<evidence type="ECO:0000256" key="13">
    <source>
        <dbReference type="HAMAP-Rule" id="MF_00281"/>
    </source>
</evidence>
<dbReference type="HAMAP" id="MF_00281">
    <property type="entry name" value="Phe_tRNA_synth_alpha1"/>
    <property type="match status" value="1"/>
</dbReference>
<comment type="similarity">
    <text evidence="2 13">Belongs to the class-II aminoacyl-tRNA synthetase family. Phe-tRNA synthetase alpha subunit type 1 subfamily.</text>
</comment>
<dbReference type="Proteomes" id="UP000177942">
    <property type="component" value="Unassembled WGS sequence"/>
</dbReference>
<dbReference type="NCBIfam" id="TIGR00468">
    <property type="entry name" value="pheS"/>
    <property type="match status" value="1"/>
</dbReference>
<dbReference type="GO" id="GO:0000049">
    <property type="term" value="F:tRNA binding"/>
    <property type="evidence" value="ECO:0007669"/>
    <property type="project" value="InterPro"/>
</dbReference>
<keyword evidence="9 13" id="KW-0460">Magnesium</keyword>
<dbReference type="Pfam" id="PF02912">
    <property type="entry name" value="Phe_tRNA-synt_N"/>
    <property type="match status" value="1"/>
</dbReference>
<keyword evidence="10 13" id="KW-0648">Protein biosynthesis</keyword>
<dbReference type="InterPro" id="IPR002319">
    <property type="entry name" value="Phenylalanyl-tRNA_Synthase"/>
</dbReference>